<accession>A0ABV6PXX2</accession>
<dbReference type="PIRSF" id="PIRSF017388">
    <property type="entry name" value="Esterase_lipase"/>
    <property type="match status" value="1"/>
</dbReference>
<dbReference type="Pfam" id="PF12146">
    <property type="entry name" value="Hydrolase_4"/>
    <property type="match status" value="1"/>
</dbReference>
<dbReference type="GO" id="GO:0016787">
    <property type="term" value="F:hydrolase activity"/>
    <property type="evidence" value="ECO:0007669"/>
    <property type="project" value="UniProtKB-KW"/>
</dbReference>
<dbReference type="Proteomes" id="UP001589830">
    <property type="component" value="Unassembled WGS sequence"/>
</dbReference>
<dbReference type="InterPro" id="IPR051044">
    <property type="entry name" value="MAG_DAG_Lipase"/>
</dbReference>
<organism evidence="2 3">
    <name type="scientific">Thermus composti</name>
    <dbReference type="NCBI Taxonomy" id="532059"/>
    <lineage>
        <taxon>Bacteria</taxon>
        <taxon>Thermotogati</taxon>
        <taxon>Deinococcota</taxon>
        <taxon>Deinococci</taxon>
        <taxon>Thermales</taxon>
        <taxon>Thermaceae</taxon>
        <taxon>Thermus</taxon>
    </lineage>
</organism>
<dbReference type="EMBL" id="JBHLTW010000003">
    <property type="protein sequence ID" value="MFC0594696.1"/>
    <property type="molecule type" value="Genomic_DNA"/>
</dbReference>
<name>A0ABV6PXX2_9DEIN</name>
<keyword evidence="2" id="KW-0378">Hydrolase</keyword>
<dbReference type="Gene3D" id="3.40.50.1820">
    <property type="entry name" value="alpha/beta hydrolase"/>
    <property type="match status" value="1"/>
</dbReference>
<dbReference type="SUPFAM" id="SSF53474">
    <property type="entry name" value="alpha/beta-Hydrolases"/>
    <property type="match status" value="1"/>
</dbReference>
<protein>
    <submittedName>
        <fullName evidence="2">Alpha/beta hydrolase</fullName>
    </submittedName>
</protein>
<evidence type="ECO:0000259" key="1">
    <source>
        <dbReference type="Pfam" id="PF12146"/>
    </source>
</evidence>
<dbReference type="InterPro" id="IPR022742">
    <property type="entry name" value="Hydrolase_4"/>
</dbReference>
<keyword evidence="3" id="KW-1185">Reference proteome</keyword>
<evidence type="ECO:0000313" key="3">
    <source>
        <dbReference type="Proteomes" id="UP001589830"/>
    </source>
</evidence>
<comment type="caution">
    <text evidence="2">The sequence shown here is derived from an EMBL/GenBank/DDBJ whole genome shotgun (WGS) entry which is preliminary data.</text>
</comment>
<dbReference type="InterPro" id="IPR012354">
    <property type="entry name" value="Esterase_lipase"/>
</dbReference>
<evidence type="ECO:0000313" key="2">
    <source>
        <dbReference type="EMBL" id="MFC0594696.1"/>
    </source>
</evidence>
<proteinExistence type="predicted"/>
<sequence>MHLLLLHGFTSHPVLTLGPLPGVLREAGFSVVQPALPGHGTRPEDLLEVRFEDWLRVAEKAYLDLPEPRGVVGLSMGGLLAAHLAARHPTKALVALAPAFALKNPLAPLAPYLYWLIPRFPGPPSIEDPALRRQNPNYPYFPTRAVRELLALIHQTPEVLPRVKAPALVVEAGKDRVVKGVRRYYELLGSPKKAYRVFPQSGHDLLLDRDREAVAQAVRDWLIATSNHLQ</sequence>
<dbReference type="PANTHER" id="PTHR11614">
    <property type="entry name" value="PHOSPHOLIPASE-RELATED"/>
    <property type="match status" value="1"/>
</dbReference>
<dbReference type="InterPro" id="IPR029058">
    <property type="entry name" value="AB_hydrolase_fold"/>
</dbReference>
<feature type="domain" description="Serine aminopeptidase S33" evidence="1">
    <location>
        <begin position="3"/>
        <end position="210"/>
    </location>
</feature>
<gene>
    <name evidence="2" type="ORF">ACFFFP_00590</name>
</gene>
<reference evidence="2 3" key="1">
    <citation type="submission" date="2024-09" db="EMBL/GenBank/DDBJ databases">
        <authorList>
            <person name="Sun Q."/>
            <person name="Mori K."/>
        </authorList>
    </citation>
    <scope>NUCLEOTIDE SEQUENCE [LARGE SCALE GENOMIC DNA]</scope>
    <source>
        <strain evidence="2 3">NCAIM B.02340</strain>
    </source>
</reference>
<dbReference type="RefSeq" id="WP_188847511.1">
    <property type="nucleotide sequence ID" value="NZ_BMPJ01000014.1"/>
</dbReference>